<evidence type="ECO:0000313" key="1">
    <source>
        <dbReference type="EMBL" id="KAF3336729.1"/>
    </source>
</evidence>
<reference evidence="1" key="1">
    <citation type="submission" date="2020-01" db="EMBL/GenBank/DDBJ databases">
        <title>Genome sequence of Kobresia littledalei, the first chromosome-level genome in the family Cyperaceae.</title>
        <authorList>
            <person name="Qu G."/>
        </authorList>
    </citation>
    <scope>NUCLEOTIDE SEQUENCE</scope>
    <source>
        <strain evidence="1">C.B.Clarke</strain>
        <tissue evidence="1">Leaf</tissue>
    </source>
</reference>
<proteinExistence type="predicted"/>
<dbReference type="EMBL" id="SWLB01000007">
    <property type="protein sequence ID" value="KAF3336729.1"/>
    <property type="molecule type" value="Genomic_DNA"/>
</dbReference>
<organism evidence="1 2">
    <name type="scientific">Carex littledalei</name>
    <dbReference type="NCBI Taxonomy" id="544730"/>
    <lineage>
        <taxon>Eukaryota</taxon>
        <taxon>Viridiplantae</taxon>
        <taxon>Streptophyta</taxon>
        <taxon>Embryophyta</taxon>
        <taxon>Tracheophyta</taxon>
        <taxon>Spermatophyta</taxon>
        <taxon>Magnoliopsida</taxon>
        <taxon>Liliopsida</taxon>
        <taxon>Poales</taxon>
        <taxon>Cyperaceae</taxon>
        <taxon>Cyperoideae</taxon>
        <taxon>Cariceae</taxon>
        <taxon>Carex</taxon>
        <taxon>Carex subgen. Euthyceras</taxon>
    </lineage>
</organism>
<comment type="caution">
    <text evidence="1">The sequence shown here is derived from an EMBL/GenBank/DDBJ whole genome shotgun (WGS) entry which is preliminary data.</text>
</comment>
<keyword evidence="2" id="KW-1185">Reference proteome</keyword>
<sequence length="95" mass="10628">MFFPRTSSCPPSSIYYKLLSSSSLPFPYPLPTSLSTPFDPFLLSSARLSLPCAIIADLTLLSFLRDQNFSITYRRTKLSMSGLGNEEEAINDNLR</sequence>
<dbReference type="AlphaFoldDB" id="A0A833R7W4"/>
<accession>A0A833R7W4</accession>
<gene>
    <name evidence="1" type="ORF">FCM35_KLT19315</name>
</gene>
<dbReference type="Proteomes" id="UP000623129">
    <property type="component" value="Unassembled WGS sequence"/>
</dbReference>
<protein>
    <submittedName>
        <fullName evidence="1">Uncharacterized protein</fullName>
    </submittedName>
</protein>
<name>A0A833R7W4_9POAL</name>
<evidence type="ECO:0000313" key="2">
    <source>
        <dbReference type="Proteomes" id="UP000623129"/>
    </source>
</evidence>